<feature type="binding site" evidence="13">
    <location>
        <position position="36"/>
    </location>
    <ligand>
        <name>NAD(+)</name>
        <dbReference type="ChEBI" id="CHEBI:57540"/>
    </ligand>
</feature>
<dbReference type="InterPro" id="IPR000846">
    <property type="entry name" value="DapB_N"/>
</dbReference>
<dbReference type="PIRSF" id="PIRSF000161">
    <property type="entry name" value="DHPR"/>
    <property type="match status" value="1"/>
</dbReference>
<dbReference type="Pfam" id="PF01113">
    <property type="entry name" value="DapB_N"/>
    <property type="match status" value="1"/>
</dbReference>
<feature type="active site" description="Proton donor/acceptor" evidence="13">
    <location>
        <position position="155"/>
    </location>
</feature>
<feature type="domain" description="Dihydrodipicolinate reductase C-terminal" evidence="15">
    <location>
        <begin position="131"/>
        <end position="264"/>
    </location>
</feature>
<comment type="catalytic activity">
    <reaction evidence="12 13">
        <text>(S)-2,3,4,5-tetrahydrodipicolinate + NAD(+) + H2O = (2S,4S)-4-hydroxy-2,3,4,5-tetrahydrodipicolinate + NADH + H(+)</text>
        <dbReference type="Rhea" id="RHEA:35323"/>
        <dbReference type="ChEBI" id="CHEBI:15377"/>
        <dbReference type="ChEBI" id="CHEBI:15378"/>
        <dbReference type="ChEBI" id="CHEBI:16845"/>
        <dbReference type="ChEBI" id="CHEBI:57540"/>
        <dbReference type="ChEBI" id="CHEBI:57945"/>
        <dbReference type="ChEBI" id="CHEBI:67139"/>
        <dbReference type="EC" id="1.17.1.8"/>
    </reaction>
</comment>
<feature type="binding site" evidence="13">
    <location>
        <begin position="99"/>
        <end position="101"/>
    </location>
    <ligand>
        <name>NAD(+)</name>
        <dbReference type="ChEBI" id="CHEBI:57540"/>
    </ligand>
</feature>
<feature type="binding site" evidence="13">
    <location>
        <begin position="165"/>
        <end position="166"/>
    </location>
    <ligand>
        <name>(S)-2,3,4,5-tetrahydrodipicolinate</name>
        <dbReference type="ChEBI" id="CHEBI:16845"/>
    </ligand>
</feature>
<keyword evidence="3 13" id="KW-0028">Amino-acid biosynthesis</keyword>
<dbReference type="InterPro" id="IPR036291">
    <property type="entry name" value="NAD(P)-bd_dom_sf"/>
</dbReference>
<evidence type="ECO:0000313" key="17">
    <source>
        <dbReference type="Proteomes" id="UP000182762"/>
    </source>
</evidence>
<dbReference type="Gene3D" id="3.30.360.10">
    <property type="entry name" value="Dihydrodipicolinate Reductase, domain 2"/>
    <property type="match status" value="1"/>
</dbReference>
<dbReference type="Gene3D" id="3.40.50.720">
    <property type="entry name" value="NAD(P)-binding Rossmann-like Domain"/>
    <property type="match status" value="1"/>
</dbReference>
<gene>
    <name evidence="13" type="primary">dapB</name>
    <name evidence="16" type="ORF">SAMN02745910_01127</name>
</gene>
<dbReference type="GeneID" id="93709859"/>
<evidence type="ECO:0000259" key="14">
    <source>
        <dbReference type="Pfam" id="PF01113"/>
    </source>
</evidence>
<dbReference type="InterPro" id="IPR022664">
    <property type="entry name" value="DapB_N_CS"/>
</dbReference>
<evidence type="ECO:0000256" key="13">
    <source>
        <dbReference type="HAMAP-Rule" id="MF_00102"/>
    </source>
</evidence>
<evidence type="ECO:0000256" key="11">
    <source>
        <dbReference type="ARBA" id="ARBA00049080"/>
    </source>
</evidence>
<evidence type="ECO:0000256" key="1">
    <source>
        <dbReference type="ARBA" id="ARBA00006642"/>
    </source>
</evidence>
<comment type="subcellular location">
    <subcellularLocation>
        <location evidence="13">Cytoplasm</location>
    </subcellularLocation>
</comment>
<evidence type="ECO:0000256" key="6">
    <source>
        <dbReference type="ARBA" id="ARBA00023002"/>
    </source>
</evidence>
<keyword evidence="8 13" id="KW-0457">Lysine biosynthesis</keyword>
<comment type="function">
    <text evidence="13">Catalyzes the conversion of 4-hydroxy-tetrahydrodipicolinate (HTPA) to tetrahydrodipicolinate.</text>
</comment>
<comment type="caution">
    <text evidence="16">The sequence shown here is derived from an EMBL/GenBank/DDBJ whole genome shotgun (WGS) entry which is preliminary data.</text>
</comment>
<feature type="binding site" evidence="13">
    <location>
        <begin position="10"/>
        <end position="15"/>
    </location>
    <ligand>
        <name>NAD(+)</name>
        <dbReference type="ChEBI" id="CHEBI:57540"/>
    </ligand>
</feature>
<keyword evidence="5 13" id="KW-0220">Diaminopimelate biosynthesis</keyword>
<sequence length="266" mass="29216">MNKVKVVVAGPRGRMGIEALHLMKNTENFELVGAIDRINEGKKISDVEGLPAIDAPIYTDIHTCLTDTKPDVLVDLTTPEIGRLHTKTALSFGVRAVVGTTGFSEEDLTELKEMAEEKGVGCIIAPNFAIGAILMMKFSQMAARYFSDVEIIELHHDRKLDAPSGTGIKTAELISQVREPKKQGHPEEKEIIEGARGAEFDGIHLHSVRLPGLIAHQEVLFGRDGESLKIRHDSYNRASFMSGVELCVNTVMNIDTLVYGLENIIE</sequence>
<dbReference type="SUPFAM" id="SSF55347">
    <property type="entry name" value="Glyceraldehyde-3-phosphate dehydrogenase-like, C-terminal domain"/>
    <property type="match status" value="1"/>
</dbReference>
<evidence type="ECO:0000259" key="15">
    <source>
        <dbReference type="Pfam" id="PF05173"/>
    </source>
</evidence>
<reference evidence="16 17" key="1">
    <citation type="submission" date="2016-10" db="EMBL/GenBank/DDBJ databases">
        <authorList>
            <person name="Varghese N."/>
            <person name="Submissions S."/>
        </authorList>
    </citation>
    <scope>NUCLEOTIDE SEQUENCE [LARGE SCALE GENOMIC DNA]</scope>
    <source>
        <strain evidence="16 17">DSM 13796</strain>
    </source>
</reference>
<protein>
    <recommendedName>
        <fullName evidence="10 13">4-hydroxy-tetrahydrodipicolinate reductase</fullName>
        <shortName evidence="13">HTPA reductase</shortName>
        <ecNumber evidence="10 13">1.17.1.8</ecNumber>
    </recommendedName>
</protein>
<evidence type="ECO:0000256" key="2">
    <source>
        <dbReference type="ARBA" id="ARBA00022490"/>
    </source>
</evidence>
<evidence type="ECO:0000313" key="16">
    <source>
        <dbReference type="EMBL" id="SFQ36906.1"/>
    </source>
</evidence>
<comment type="caution">
    <text evidence="13">Was originally thought to be a dihydrodipicolinate reductase (DHDPR), catalyzing the conversion of dihydrodipicolinate to tetrahydrodipicolinate. However, it was shown in E.coli that the substrate of the enzymatic reaction is not dihydrodipicolinate (DHDP) but in fact (2S,4S)-4-hydroxy-2,3,4,5-tetrahydrodipicolinic acid (HTPA), the product released by the DapA-catalyzed reaction.</text>
</comment>
<feature type="binding site" evidence="13">
    <location>
        <begin position="125"/>
        <end position="128"/>
    </location>
    <ligand>
        <name>NAD(+)</name>
        <dbReference type="ChEBI" id="CHEBI:57540"/>
    </ligand>
</feature>
<keyword evidence="6 13" id="KW-0560">Oxidoreductase</keyword>
<evidence type="ECO:0000256" key="3">
    <source>
        <dbReference type="ARBA" id="ARBA00022605"/>
    </source>
</evidence>
<dbReference type="HAMAP" id="MF_00102">
    <property type="entry name" value="DapB"/>
    <property type="match status" value="1"/>
</dbReference>
<feature type="binding site" evidence="13">
    <location>
        <position position="156"/>
    </location>
    <ligand>
        <name>(S)-2,3,4,5-tetrahydrodipicolinate</name>
        <dbReference type="ChEBI" id="CHEBI:16845"/>
    </ligand>
</feature>
<evidence type="ECO:0000256" key="10">
    <source>
        <dbReference type="ARBA" id="ARBA00038983"/>
    </source>
</evidence>
<evidence type="ECO:0000256" key="4">
    <source>
        <dbReference type="ARBA" id="ARBA00022857"/>
    </source>
</evidence>
<keyword evidence="4 13" id="KW-0521">NADP</keyword>
<name>A0A1I5XYC2_9BACI</name>
<dbReference type="EC" id="1.17.1.8" evidence="10 13"/>
<dbReference type="PANTHER" id="PTHR20836:SF0">
    <property type="entry name" value="4-HYDROXY-TETRAHYDRODIPICOLINATE REDUCTASE 1, CHLOROPLASTIC-RELATED"/>
    <property type="match status" value="1"/>
</dbReference>
<dbReference type="Pfam" id="PF05173">
    <property type="entry name" value="DapB_C"/>
    <property type="match status" value="1"/>
</dbReference>
<dbReference type="InterPro" id="IPR023940">
    <property type="entry name" value="DHDPR_bac"/>
</dbReference>
<dbReference type="NCBIfam" id="TIGR00036">
    <property type="entry name" value="dapB"/>
    <property type="match status" value="1"/>
</dbReference>
<accession>A0A1I5XYC2</accession>
<dbReference type="PROSITE" id="PS01298">
    <property type="entry name" value="DAPB"/>
    <property type="match status" value="1"/>
</dbReference>
<keyword evidence="17" id="KW-1185">Reference proteome</keyword>
<feature type="active site" description="Proton donor" evidence="13">
    <location>
        <position position="159"/>
    </location>
</feature>
<evidence type="ECO:0000256" key="9">
    <source>
        <dbReference type="ARBA" id="ARBA00037922"/>
    </source>
</evidence>
<comment type="pathway">
    <text evidence="9 13">Amino-acid biosynthesis; L-lysine biosynthesis via DAP pathway; (S)-tetrahydrodipicolinate from L-aspartate: step 4/4.</text>
</comment>
<comment type="subunit">
    <text evidence="13">Homotetramer.</text>
</comment>
<feature type="binding site" evidence="13">
    <location>
        <position position="37"/>
    </location>
    <ligand>
        <name>NADP(+)</name>
        <dbReference type="ChEBI" id="CHEBI:58349"/>
    </ligand>
</feature>
<proteinExistence type="inferred from homology"/>
<dbReference type="RefSeq" id="WP_061803572.1">
    <property type="nucleotide sequence ID" value="NZ_FOXX01000002.1"/>
</dbReference>
<evidence type="ECO:0000256" key="5">
    <source>
        <dbReference type="ARBA" id="ARBA00022915"/>
    </source>
</evidence>
<evidence type="ECO:0000256" key="12">
    <source>
        <dbReference type="ARBA" id="ARBA00049396"/>
    </source>
</evidence>
<dbReference type="CDD" id="cd02274">
    <property type="entry name" value="DHDPR_N"/>
    <property type="match status" value="1"/>
</dbReference>
<keyword evidence="2 13" id="KW-0963">Cytoplasm</keyword>
<evidence type="ECO:0000256" key="8">
    <source>
        <dbReference type="ARBA" id="ARBA00023154"/>
    </source>
</evidence>
<dbReference type="SUPFAM" id="SSF51735">
    <property type="entry name" value="NAD(P)-binding Rossmann-fold domains"/>
    <property type="match status" value="1"/>
</dbReference>
<comment type="catalytic activity">
    <reaction evidence="11 13">
        <text>(S)-2,3,4,5-tetrahydrodipicolinate + NADP(+) + H2O = (2S,4S)-4-hydroxy-2,3,4,5-tetrahydrodipicolinate + NADPH + H(+)</text>
        <dbReference type="Rhea" id="RHEA:35331"/>
        <dbReference type="ChEBI" id="CHEBI:15377"/>
        <dbReference type="ChEBI" id="CHEBI:15378"/>
        <dbReference type="ChEBI" id="CHEBI:16845"/>
        <dbReference type="ChEBI" id="CHEBI:57783"/>
        <dbReference type="ChEBI" id="CHEBI:58349"/>
        <dbReference type="ChEBI" id="CHEBI:67139"/>
        <dbReference type="EC" id="1.17.1.8"/>
    </reaction>
</comment>
<organism evidence="16 17">
    <name type="scientific">Priestia endophytica DSM 13796</name>
    <dbReference type="NCBI Taxonomy" id="1121089"/>
    <lineage>
        <taxon>Bacteria</taxon>
        <taxon>Bacillati</taxon>
        <taxon>Bacillota</taxon>
        <taxon>Bacilli</taxon>
        <taxon>Bacillales</taxon>
        <taxon>Bacillaceae</taxon>
        <taxon>Priestia</taxon>
    </lineage>
</organism>
<dbReference type="EMBL" id="FOXX01000002">
    <property type="protein sequence ID" value="SFQ36906.1"/>
    <property type="molecule type" value="Genomic_DNA"/>
</dbReference>
<keyword evidence="7 13" id="KW-0520">NAD</keyword>
<comment type="similarity">
    <text evidence="1 13">Belongs to the DapB family.</text>
</comment>
<dbReference type="Proteomes" id="UP000182762">
    <property type="component" value="Unassembled WGS sequence"/>
</dbReference>
<evidence type="ECO:0000256" key="7">
    <source>
        <dbReference type="ARBA" id="ARBA00023027"/>
    </source>
</evidence>
<dbReference type="PANTHER" id="PTHR20836">
    <property type="entry name" value="DIHYDRODIPICOLINATE REDUCTASE"/>
    <property type="match status" value="1"/>
</dbReference>
<dbReference type="InterPro" id="IPR022663">
    <property type="entry name" value="DapB_C"/>
</dbReference>
<feature type="domain" description="Dihydrodipicolinate reductase N-terminal" evidence="14">
    <location>
        <begin position="4"/>
        <end position="128"/>
    </location>
</feature>